<dbReference type="AlphaFoldDB" id="A0A8D9B077"/>
<reference evidence="1" key="1">
    <citation type="submission" date="2021-05" db="EMBL/GenBank/DDBJ databases">
        <authorList>
            <person name="Alioto T."/>
            <person name="Alioto T."/>
            <person name="Gomez Garrido J."/>
        </authorList>
    </citation>
    <scope>NUCLEOTIDE SEQUENCE</scope>
</reference>
<protein>
    <submittedName>
        <fullName evidence="1">Uncharacterized protein</fullName>
    </submittedName>
</protein>
<dbReference type="EMBL" id="HBUF01593823">
    <property type="protein sequence ID" value="CAG6774160.1"/>
    <property type="molecule type" value="Transcribed_RNA"/>
</dbReference>
<evidence type="ECO:0000313" key="1">
    <source>
        <dbReference type="EMBL" id="CAG6774160.1"/>
    </source>
</evidence>
<name>A0A8D9B077_9HEMI</name>
<sequence length="117" mass="13476">MKTMSCFRCHREIEGKQGNSECTHNVLGQIKYPNSRNDYLQNPSFSEEISCEPVLYQFSPESSCSQEQAETQQDTLENIKHGDAMLIKFKCKNKEYRYACLVLSAENNEIQVQGLRS</sequence>
<proteinExistence type="predicted"/>
<accession>A0A8D9B077</accession>
<dbReference type="EMBL" id="HBUF01593825">
    <property type="protein sequence ID" value="CAG6774162.1"/>
    <property type="molecule type" value="Transcribed_RNA"/>
</dbReference>
<organism evidence="1">
    <name type="scientific">Cacopsylla melanoneura</name>
    <dbReference type="NCBI Taxonomy" id="428564"/>
    <lineage>
        <taxon>Eukaryota</taxon>
        <taxon>Metazoa</taxon>
        <taxon>Ecdysozoa</taxon>
        <taxon>Arthropoda</taxon>
        <taxon>Hexapoda</taxon>
        <taxon>Insecta</taxon>
        <taxon>Pterygota</taxon>
        <taxon>Neoptera</taxon>
        <taxon>Paraneoptera</taxon>
        <taxon>Hemiptera</taxon>
        <taxon>Sternorrhyncha</taxon>
        <taxon>Psylloidea</taxon>
        <taxon>Psyllidae</taxon>
        <taxon>Psyllinae</taxon>
        <taxon>Cacopsylla</taxon>
    </lineage>
</organism>
<dbReference type="EMBL" id="HBUF01593824">
    <property type="protein sequence ID" value="CAG6774161.1"/>
    <property type="molecule type" value="Transcribed_RNA"/>
</dbReference>